<dbReference type="Proteomes" id="UP000011586">
    <property type="component" value="Unassembled WGS sequence"/>
</dbReference>
<dbReference type="PATRIC" id="fig|1227465.4.peg.3338"/>
<accession>M0DYL4</accession>
<feature type="transmembrane region" description="Helical" evidence="1">
    <location>
        <begin position="401"/>
        <end position="423"/>
    </location>
</feature>
<dbReference type="EMBL" id="AOJK01000081">
    <property type="protein sequence ID" value="ELZ39194.1"/>
    <property type="molecule type" value="Genomic_DNA"/>
</dbReference>
<comment type="caution">
    <text evidence="2">The sequence shown here is derived from an EMBL/GenBank/DDBJ whole genome shotgun (WGS) entry which is preliminary data.</text>
</comment>
<gene>
    <name evidence="2" type="ORF">C463_17283</name>
</gene>
<keyword evidence="1" id="KW-1133">Transmembrane helix</keyword>
<reference evidence="2 3" key="1">
    <citation type="journal article" date="2014" name="PLoS Genet.">
        <title>Phylogenetically driven sequencing of extremely halophilic archaea reveals strategies for static and dynamic osmo-response.</title>
        <authorList>
            <person name="Becker E.A."/>
            <person name="Seitzer P.M."/>
            <person name="Tritt A."/>
            <person name="Larsen D."/>
            <person name="Krusor M."/>
            <person name="Yao A.I."/>
            <person name="Wu D."/>
            <person name="Madern D."/>
            <person name="Eisen J.A."/>
            <person name="Darling A.E."/>
            <person name="Facciotti M.T."/>
        </authorList>
    </citation>
    <scope>NUCLEOTIDE SEQUENCE [LARGE SCALE GENOMIC DNA]</scope>
    <source>
        <strain evidence="2 3">DSM 19288</strain>
    </source>
</reference>
<feature type="transmembrane region" description="Helical" evidence="1">
    <location>
        <begin position="547"/>
        <end position="566"/>
    </location>
</feature>
<feature type="transmembrane region" description="Helical" evidence="1">
    <location>
        <begin position="331"/>
        <end position="350"/>
    </location>
</feature>
<dbReference type="STRING" id="1227465.C463_17283"/>
<feature type="transmembrane region" description="Helical" evidence="1">
    <location>
        <begin position="164"/>
        <end position="184"/>
    </location>
</feature>
<feature type="transmembrane region" description="Helical" evidence="1">
    <location>
        <begin position="362"/>
        <end position="381"/>
    </location>
</feature>
<proteinExistence type="predicted"/>
<dbReference type="AlphaFoldDB" id="M0DYL4"/>
<name>M0DYL4_9EURY</name>
<evidence type="ECO:0000256" key="1">
    <source>
        <dbReference type="SAM" id="Phobius"/>
    </source>
</evidence>
<feature type="transmembrane region" description="Helical" evidence="1">
    <location>
        <begin position="75"/>
        <end position="96"/>
    </location>
</feature>
<feature type="transmembrane region" description="Helical" evidence="1">
    <location>
        <begin position="305"/>
        <end position="325"/>
    </location>
</feature>
<evidence type="ECO:0000313" key="2">
    <source>
        <dbReference type="EMBL" id="ELZ39194.1"/>
    </source>
</evidence>
<sequence length="577" mass="61514">MLFLTVCVPLIHELYPAGLRVPLTERDLFRPFRLLVATHVVLVYATVGVLVWLATDTPRWLLAGAAPLGIPPGGWIQLWVVGYGTLILPLSLGGLLSRLEDGLTAWPTADGPAMGLVRNLQPGATGPTEFDSPVLAWWFVGLVHALPAVALGVGFVVIETLPPVVEGLLAVGIVVALVGSGDPARFVAAFDLEHRLGRTLRFMTVNLRSAVSAASIFLGVTLVGVLVLRVGPLAAGHWTAPRPHPGWWSRLGVLAGLTVYAVGMAGHWLRLADRLPWFVTAWTAASTRYDARAFRAPSADCPPRFPLGPLLPALFFVGALQAIAAPGSPSATLYAVGWPIGVGVGIWQLVRRPPVSTPAARDNWAIPVALAVQVVLLFYQVSLPVSVETGAFSVPTAPARLSAAPDLLVLGGVAVAAIVWYFVPELTEFATARAGDQSETAAQSSADADRLRLLRLSTTLGFGLSVWATAVMAVSFGITIGVFLRYLLGGMGTITALLWWLDPDQFERLDRLPPRTETLADLGVLLYFLGVTLLSRESLLIPESVSLAGVGATVLGMAFVVGRYCYHRVWERSQAAE</sequence>
<keyword evidence="3" id="KW-1185">Reference proteome</keyword>
<feature type="transmembrane region" description="Helical" evidence="1">
    <location>
        <begin position="247"/>
        <end position="269"/>
    </location>
</feature>
<evidence type="ECO:0000313" key="3">
    <source>
        <dbReference type="Proteomes" id="UP000011586"/>
    </source>
</evidence>
<protein>
    <submittedName>
        <fullName evidence="2">Uncharacterized protein</fullName>
    </submittedName>
</protein>
<feature type="transmembrane region" description="Helical" evidence="1">
    <location>
        <begin position="135"/>
        <end position="158"/>
    </location>
</feature>
<keyword evidence="1" id="KW-0812">Transmembrane</keyword>
<feature type="transmembrane region" description="Helical" evidence="1">
    <location>
        <begin position="453"/>
        <end position="476"/>
    </location>
</feature>
<organism evidence="2 3">
    <name type="scientific">Halorubrum californiense DSM 19288</name>
    <dbReference type="NCBI Taxonomy" id="1227465"/>
    <lineage>
        <taxon>Archaea</taxon>
        <taxon>Methanobacteriati</taxon>
        <taxon>Methanobacteriota</taxon>
        <taxon>Stenosarchaea group</taxon>
        <taxon>Halobacteria</taxon>
        <taxon>Halobacteriales</taxon>
        <taxon>Haloferacaceae</taxon>
        <taxon>Halorubrum</taxon>
    </lineage>
</organism>
<keyword evidence="1" id="KW-0472">Membrane</keyword>
<feature type="transmembrane region" description="Helical" evidence="1">
    <location>
        <begin position="205"/>
        <end position="227"/>
    </location>
</feature>
<feature type="transmembrane region" description="Helical" evidence="1">
    <location>
        <begin position="34"/>
        <end position="55"/>
    </location>
</feature>